<gene>
    <name evidence="1" type="ORF">B0188_05515</name>
</gene>
<accession>A0A1T0B1X2</accession>
<dbReference type="Proteomes" id="UP000190023">
    <property type="component" value="Unassembled WGS sequence"/>
</dbReference>
<sequence>MIRILMLTSEDFIDPPPANQWKWAAKLKSGRDLQVLCQDAEIVVYNGNVALNRYGEINVPFSLDMVQDRQ</sequence>
<protein>
    <submittedName>
        <fullName evidence="1">Uncharacterized protein</fullName>
    </submittedName>
</protein>
<keyword evidence="2" id="KW-1185">Reference proteome</keyword>
<dbReference type="AlphaFoldDB" id="A0A1T0B1X2"/>
<proteinExistence type="predicted"/>
<organism evidence="1 2">
    <name type="scientific">[Haemophilus] felis</name>
    <dbReference type="NCBI Taxonomy" id="123822"/>
    <lineage>
        <taxon>Bacteria</taxon>
        <taxon>Pseudomonadati</taxon>
        <taxon>Pseudomonadota</taxon>
        <taxon>Gammaproteobacteria</taxon>
        <taxon>Pasteurellales</taxon>
        <taxon>Pasteurellaceae</taxon>
    </lineage>
</organism>
<comment type="caution">
    <text evidence="1">The sequence shown here is derived from an EMBL/GenBank/DDBJ whole genome shotgun (WGS) entry which is preliminary data.</text>
</comment>
<evidence type="ECO:0000313" key="2">
    <source>
        <dbReference type="Proteomes" id="UP000190023"/>
    </source>
</evidence>
<name>A0A1T0B1X2_9PAST</name>
<reference evidence="1 2" key="1">
    <citation type="submission" date="2017-02" db="EMBL/GenBank/DDBJ databases">
        <title>Draft genome sequence of Haemophilus felis CCUG 31170 type strain.</title>
        <authorList>
            <person name="Engstrom-Jakobsson H."/>
            <person name="Salva-Serra F."/>
            <person name="Thorell K."/>
            <person name="Gonzales-Siles L."/>
            <person name="Karlsson R."/>
            <person name="Boulund F."/>
            <person name="Engstrand L."/>
            <person name="Kristiansson E."/>
            <person name="Moore E."/>
        </authorList>
    </citation>
    <scope>NUCLEOTIDE SEQUENCE [LARGE SCALE GENOMIC DNA]</scope>
    <source>
        <strain evidence="1 2">CCUG 31170</strain>
    </source>
</reference>
<evidence type="ECO:0000313" key="1">
    <source>
        <dbReference type="EMBL" id="OOS04125.1"/>
    </source>
</evidence>
<dbReference type="EMBL" id="MUYB01000021">
    <property type="protein sequence ID" value="OOS04125.1"/>
    <property type="molecule type" value="Genomic_DNA"/>
</dbReference>